<gene>
    <name evidence="1" type="ORF">D8674_028646</name>
</gene>
<reference evidence="1 2" key="1">
    <citation type="submission" date="2019-09" db="EMBL/GenBank/DDBJ databases">
        <authorList>
            <person name="Ou C."/>
        </authorList>
    </citation>
    <scope>NUCLEOTIDE SEQUENCE [LARGE SCALE GENOMIC DNA]</scope>
    <source>
        <strain evidence="1">S2</strain>
        <tissue evidence="1">Leaf</tissue>
    </source>
</reference>
<evidence type="ECO:0000313" key="1">
    <source>
        <dbReference type="EMBL" id="KAB2632399.1"/>
    </source>
</evidence>
<evidence type="ECO:0000313" key="2">
    <source>
        <dbReference type="Proteomes" id="UP000327157"/>
    </source>
</evidence>
<reference evidence="2" key="2">
    <citation type="submission" date="2019-10" db="EMBL/GenBank/DDBJ databases">
        <title>A de novo genome assembly of a pear dwarfing rootstock.</title>
        <authorList>
            <person name="Wang F."/>
            <person name="Wang J."/>
            <person name="Li S."/>
            <person name="Zhang Y."/>
            <person name="Fang M."/>
            <person name="Ma L."/>
            <person name="Zhao Y."/>
            <person name="Jiang S."/>
        </authorList>
    </citation>
    <scope>NUCLEOTIDE SEQUENCE [LARGE SCALE GENOMIC DNA]</scope>
</reference>
<reference evidence="1 2" key="3">
    <citation type="submission" date="2019-11" db="EMBL/GenBank/DDBJ databases">
        <title>A de novo genome assembly of a pear dwarfing rootstock.</title>
        <authorList>
            <person name="Wang F."/>
            <person name="Wang J."/>
            <person name="Li S."/>
            <person name="Zhang Y."/>
            <person name="Fang M."/>
            <person name="Ma L."/>
            <person name="Zhao Y."/>
            <person name="Jiang S."/>
        </authorList>
    </citation>
    <scope>NUCLEOTIDE SEQUENCE [LARGE SCALE GENOMIC DNA]</scope>
    <source>
        <strain evidence="1">S2</strain>
        <tissue evidence="1">Leaf</tissue>
    </source>
</reference>
<organism evidence="1 2">
    <name type="scientific">Pyrus ussuriensis x Pyrus communis</name>
    <dbReference type="NCBI Taxonomy" id="2448454"/>
    <lineage>
        <taxon>Eukaryota</taxon>
        <taxon>Viridiplantae</taxon>
        <taxon>Streptophyta</taxon>
        <taxon>Embryophyta</taxon>
        <taxon>Tracheophyta</taxon>
        <taxon>Spermatophyta</taxon>
        <taxon>Magnoliopsida</taxon>
        <taxon>eudicotyledons</taxon>
        <taxon>Gunneridae</taxon>
        <taxon>Pentapetalae</taxon>
        <taxon>rosids</taxon>
        <taxon>fabids</taxon>
        <taxon>Rosales</taxon>
        <taxon>Rosaceae</taxon>
        <taxon>Amygdaloideae</taxon>
        <taxon>Maleae</taxon>
        <taxon>Pyrus</taxon>
    </lineage>
</organism>
<accession>A0A5N5HXS1</accession>
<dbReference type="EMBL" id="SMOL01000120">
    <property type="protein sequence ID" value="KAB2632399.1"/>
    <property type="molecule type" value="Genomic_DNA"/>
</dbReference>
<name>A0A5N5HXS1_9ROSA</name>
<comment type="caution">
    <text evidence="1">The sequence shown here is derived from an EMBL/GenBank/DDBJ whole genome shotgun (WGS) entry which is preliminary data.</text>
</comment>
<protein>
    <submittedName>
        <fullName evidence="1">Uncharacterized protein</fullName>
    </submittedName>
</protein>
<keyword evidence="2" id="KW-1185">Reference proteome</keyword>
<dbReference type="Proteomes" id="UP000327157">
    <property type="component" value="Chromosome 6"/>
</dbReference>
<proteinExistence type="predicted"/>
<dbReference type="AlphaFoldDB" id="A0A5N5HXS1"/>
<sequence length="110" mass="12878">MWVGQQALKAAHEVETYQYVNATALKDLKAKDYQEDLMRARDVLRLKRQAKIYDDIKRMDFPPPQHLLDEISDLEVEQEEFDSNVIRPLMLLKSLPSSIKGNKSQREISF</sequence>